<sequence>MLTVSGLSRTVILRALLGGTLLHGPALEIVRSFGTAALRSLVPEELLTE</sequence>
<protein>
    <submittedName>
        <fullName evidence="1">Uncharacterized protein</fullName>
    </submittedName>
</protein>
<dbReference type="RefSeq" id="WP_350242156.1">
    <property type="nucleotide sequence ID" value="NZ_CP158298.1"/>
</dbReference>
<organism evidence="1">
    <name type="scientific">Deinococcus sonorensis KR-87</name>
    <dbReference type="NCBI Taxonomy" id="694439"/>
    <lineage>
        <taxon>Bacteria</taxon>
        <taxon>Thermotogati</taxon>
        <taxon>Deinococcota</taxon>
        <taxon>Deinococci</taxon>
        <taxon>Deinococcales</taxon>
        <taxon>Deinococcaceae</taxon>
        <taxon>Deinococcus</taxon>
    </lineage>
</organism>
<reference evidence="1" key="1">
    <citation type="submission" date="2024-06" db="EMBL/GenBank/DDBJ databases">
        <title>Draft Genome Sequence of Deinococcus sonorensis Type Strain KR-87, a Biofilm Producing Representative of the Genus Deinococcus.</title>
        <authorList>
            <person name="Boren L.S."/>
            <person name="Grosso R.A."/>
            <person name="Hugenberg-Cox A.N."/>
            <person name="Hill J.T.E."/>
            <person name="Albert C.M."/>
            <person name="Tuohy J.M."/>
        </authorList>
    </citation>
    <scope>NUCLEOTIDE SEQUENCE</scope>
    <source>
        <strain evidence="1">KR-87</strain>
        <plasmid evidence="1">pDson03</plasmid>
    </source>
</reference>
<keyword evidence="1" id="KW-0614">Plasmid</keyword>
<dbReference type="AlphaFoldDB" id="A0AAU7U709"/>
<dbReference type="EMBL" id="CP158298">
    <property type="protein sequence ID" value="XBV84118.1"/>
    <property type="molecule type" value="Genomic_DNA"/>
</dbReference>
<evidence type="ECO:0000313" key="1">
    <source>
        <dbReference type="EMBL" id="XBV84118.1"/>
    </source>
</evidence>
<proteinExistence type="predicted"/>
<accession>A0AAU7U709</accession>
<geneLocation type="plasmid" evidence="1">
    <name>pDson03</name>
</geneLocation>
<gene>
    <name evidence="1" type="ORF">ABOD76_03395</name>
</gene>
<name>A0AAU7U709_9DEIO</name>
<dbReference type="KEGG" id="dsc:ABOD76_03395"/>